<dbReference type="InterPro" id="IPR051359">
    <property type="entry name" value="CaCA_antiporter"/>
</dbReference>
<evidence type="ECO:0000256" key="4">
    <source>
        <dbReference type="ARBA" id="ARBA00022692"/>
    </source>
</evidence>
<feature type="transmembrane region" description="Helical" evidence="8">
    <location>
        <begin position="569"/>
        <end position="596"/>
    </location>
</feature>
<evidence type="ECO:0000256" key="7">
    <source>
        <dbReference type="SAM" id="MobiDB-lite"/>
    </source>
</evidence>
<keyword evidence="5 8" id="KW-1133">Transmembrane helix</keyword>
<evidence type="ECO:0000256" key="6">
    <source>
        <dbReference type="ARBA" id="ARBA00023136"/>
    </source>
</evidence>
<protein>
    <submittedName>
        <fullName evidence="10">ZYRO0A10142p</fullName>
    </submittedName>
</protein>
<feature type="domain" description="Sodium/calcium exchanger membrane region" evidence="9">
    <location>
        <begin position="38"/>
        <end position="205"/>
    </location>
</feature>
<evidence type="ECO:0000256" key="5">
    <source>
        <dbReference type="ARBA" id="ARBA00022989"/>
    </source>
</evidence>
<dbReference type="GO" id="GO:0016020">
    <property type="term" value="C:membrane"/>
    <property type="evidence" value="ECO:0007669"/>
    <property type="project" value="UniProtKB-SubCell"/>
</dbReference>
<accession>C5DQB4</accession>
<dbReference type="KEGG" id="zro:ZYRO0A10142g"/>
<dbReference type="HOGENOM" id="CLU_004979_2_1_1"/>
<feature type="region of interest" description="Disordered" evidence="7">
    <location>
        <begin position="339"/>
        <end position="367"/>
    </location>
</feature>
<evidence type="ECO:0000313" key="11">
    <source>
        <dbReference type="Proteomes" id="UP000008536"/>
    </source>
</evidence>
<comment type="similarity">
    <text evidence="2">Belongs to the Ca(2+):cation antiporter (CaCA) (TC 2.A.19) family.</text>
</comment>
<dbReference type="Proteomes" id="UP000008536">
    <property type="component" value="Chromosome A"/>
</dbReference>
<dbReference type="GO" id="GO:0008324">
    <property type="term" value="F:monoatomic cation transmembrane transporter activity"/>
    <property type="evidence" value="ECO:0007669"/>
    <property type="project" value="TreeGrafter"/>
</dbReference>
<keyword evidence="4 8" id="KW-0812">Transmembrane</keyword>
<evidence type="ECO:0000256" key="8">
    <source>
        <dbReference type="SAM" id="Phobius"/>
    </source>
</evidence>
<feature type="domain" description="Sodium/calcium exchanger membrane region" evidence="9">
    <location>
        <begin position="534"/>
        <end position="691"/>
    </location>
</feature>
<feature type="transmembrane region" description="Helical" evidence="8">
    <location>
        <begin position="450"/>
        <end position="469"/>
    </location>
</feature>
<dbReference type="InParanoid" id="C5DQB4"/>
<evidence type="ECO:0000313" key="10">
    <source>
        <dbReference type="EMBL" id="CAR25875.1"/>
    </source>
</evidence>
<sequence length="697" mass="77854">MRLYQRCIVAAFFYSINAILIILSLKSERLWQFYVEPIGLFGCFVMLGSIASDFLTPSLSQISRDILHVSDRVSGFTLLAMGNAIPDITGTYQAMNAGAITLAIGELLGGIFFLLTVVLGSMALIKTIELKPMDRLSCNLESLAEPLSVDESGSVAYNRQLFVQDMSIFAGLILLSIYFLCDGTLMLWECAVMVLAYCAYATFLVFDHKRDNLLPSSPVVSAQRENSDAMADITTIVSNVEVPEISRRGNIHMFNEGIRERRANIRRRIRQYLRVNYNRWIRIRLRDFLDIWENETLLKNQQVAAADICSDIESEFDQDTIPPLVARRRASSWQEGDISADLPVISHPPPETQSSEGSVHYSGPQENDQLLSVPQKRPVCSKSLSCDHLPDLRPLYYTLTPVGQSDEQHVVVMESQAVEGSPKTFKSWLQRFKLYGYLTDANAFVPTSEFILLLFTTPLTIWLTILVPVMPQDKQDKPHHILDVIRFSLVPAISSLLLAEECPLSVLLLCSILFIILSFRWYKGIINWNINLRAIAGFVLSLSATSFNVHLVVNILMKWGEKFNISNTILGLTVFAWGNSFGDLVSNIVFMEIGVLDIALGACFGSPLLYFLLGIGVDGIILMLGSHKGCEKSLIKCGIDFQVDSHLSLSAIGVLVSFIILGIVVPINGWRIDKKISITLLVLYIFITGLNIYIEVI</sequence>
<feature type="transmembrane region" description="Helical" evidence="8">
    <location>
        <begin position="534"/>
        <end position="557"/>
    </location>
</feature>
<feature type="transmembrane region" description="Helical" evidence="8">
    <location>
        <begin position="676"/>
        <end position="694"/>
    </location>
</feature>
<dbReference type="GO" id="GO:0006874">
    <property type="term" value="P:intracellular calcium ion homeostasis"/>
    <property type="evidence" value="ECO:0007669"/>
    <property type="project" value="TreeGrafter"/>
</dbReference>
<organism evidence="10 11">
    <name type="scientific">Zygosaccharomyces rouxii (strain ATCC 2623 / CBS 732 / NBRC 1130 / NCYC 568 / NRRL Y-229)</name>
    <dbReference type="NCBI Taxonomy" id="559307"/>
    <lineage>
        <taxon>Eukaryota</taxon>
        <taxon>Fungi</taxon>
        <taxon>Dikarya</taxon>
        <taxon>Ascomycota</taxon>
        <taxon>Saccharomycotina</taxon>
        <taxon>Saccharomycetes</taxon>
        <taxon>Saccharomycetales</taxon>
        <taxon>Saccharomycetaceae</taxon>
        <taxon>Zygosaccharomyces</taxon>
    </lineage>
</organism>
<comment type="subcellular location">
    <subcellularLocation>
        <location evidence="1">Membrane</location>
        <topology evidence="1">Multi-pass membrane protein</topology>
    </subcellularLocation>
</comment>
<feature type="transmembrane region" description="Helical" evidence="8">
    <location>
        <begin position="107"/>
        <end position="125"/>
    </location>
</feature>
<feature type="transmembrane region" description="Helical" evidence="8">
    <location>
        <begin position="7"/>
        <end position="25"/>
    </location>
</feature>
<dbReference type="STRING" id="559307.C5DQB4"/>
<dbReference type="Gene3D" id="1.20.1420.30">
    <property type="entry name" value="NCX, central ion-binding region"/>
    <property type="match status" value="2"/>
</dbReference>
<evidence type="ECO:0000259" key="9">
    <source>
        <dbReference type="Pfam" id="PF01699"/>
    </source>
</evidence>
<reference evidence="10 11" key="1">
    <citation type="journal article" date="2009" name="Genome Res.">
        <title>Comparative genomics of protoploid Saccharomycetaceae.</title>
        <authorList>
            <consortium name="The Genolevures Consortium"/>
            <person name="Souciet J.-L."/>
            <person name="Dujon B."/>
            <person name="Gaillardin C."/>
            <person name="Johnston M."/>
            <person name="Baret P.V."/>
            <person name="Cliften P."/>
            <person name="Sherman D.J."/>
            <person name="Weissenbach J."/>
            <person name="Westhof E."/>
            <person name="Wincker P."/>
            <person name="Jubin C."/>
            <person name="Poulain J."/>
            <person name="Barbe V."/>
            <person name="Segurens B."/>
            <person name="Artiguenave F."/>
            <person name="Anthouard V."/>
            <person name="Vacherie B."/>
            <person name="Val M.-E."/>
            <person name="Fulton R.S."/>
            <person name="Minx P."/>
            <person name="Wilson R."/>
            <person name="Durrens P."/>
            <person name="Jean G."/>
            <person name="Marck C."/>
            <person name="Martin T."/>
            <person name="Nikolski M."/>
            <person name="Rolland T."/>
            <person name="Seret M.-L."/>
            <person name="Casaregola S."/>
            <person name="Despons L."/>
            <person name="Fairhead C."/>
            <person name="Fischer G."/>
            <person name="Lafontaine I."/>
            <person name="Leh V."/>
            <person name="Lemaire M."/>
            <person name="de Montigny J."/>
            <person name="Neuveglise C."/>
            <person name="Thierry A."/>
            <person name="Blanc-Lenfle I."/>
            <person name="Bleykasten C."/>
            <person name="Diffels J."/>
            <person name="Fritsch E."/>
            <person name="Frangeul L."/>
            <person name="Goeffon A."/>
            <person name="Jauniaux N."/>
            <person name="Kachouri-Lafond R."/>
            <person name="Payen C."/>
            <person name="Potier S."/>
            <person name="Pribylova L."/>
            <person name="Ozanne C."/>
            <person name="Richard G.-F."/>
            <person name="Sacerdot C."/>
            <person name="Straub M.-L."/>
            <person name="Talla E."/>
        </authorList>
    </citation>
    <scope>NUCLEOTIDE SEQUENCE [LARGE SCALE GENOMIC DNA]</scope>
    <source>
        <strain evidence="10 11">ATCC 2623 / CBS 732 / BCRC 21506 / NBRC 1130 / NCYC 568 / NRRL Y-229</strain>
    </source>
</reference>
<feature type="transmembrane region" description="Helical" evidence="8">
    <location>
        <begin position="506"/>
        <end position="522"/>
    </location>
</feature>
<dbReference type="FunCoup" id="C5DQB4">
    <property type="interactions" value="224"/>
</dbReference>
<keyword evidence="11" id="KW-1185">Reference proteome</keyword>
<dbReference type="PANTHER" id="PTHR12266">
    <property type="entry name" value="NA+/CA2+ K+ INDEPENDENT EXCHANGER"/>
    <property type="match status" value="1"/>
</dbReference>
<dbReference type="InterPro" id="IPR044880">
    <property type="entry name" value="NCX_ion-bd_dom_sf"/>
</dbReference>
<gene>
    <name evidence="10" type="ordered locus">ZYRO0A10142g</name>
</gene>
<feature type="transmembrane region" description="Helical" evidence="8">
    <location>
        <begin position="186"/>
        <end position="206"/>
    </location>
</feature>
<dbReference type="Pfam" id="PF01699">
    <property type="entry name" value="Na_Ca_ex"/>
    <property type="match status" value="2"/>
</dbReference>
<feature type="transmembrane region" description="Helical" evidence="8">
    <location>
        <begin position="31"/>
        <end position="55"/>
    </location>
</feature>
<dbReference type="EMBL" id="CU928173">
    <property type="protein sequence ID" value="CAR25875.1"/>
    <property type="molecule type" value="Genomic_DNA"/>
</dbReference>
<feature type="transmembrane region" description="Helical" evidence="8">
    <location>
        <begin position="608"/>
        <end position="626"/>
    </location>
</feature>
<evidence type="ECO:0000256" key="2">
    <source>
        <dbReference type="ARBA" id="ARBA00008170"/>
    </source>
</evidence>
<keyword evidence="3" id="KW-0813">Transport</keyword>
<name>C5DQB4_ZYGRC</name>
<feature type="transmembrane region" description="Helical" evidence="8">
    <location>
        <begin position="647"/>
        <end position="670"/>
    </location>
</feature>
<feature type="transmembrane region" description="Helical" evidence="8">
    <location>
        <begin position="76"/>
        <end position="95"/>
    </location>
</feature>
<dbReference type="PANTHER" id="PTHR12266:SF0">
    <property type="entry name" value="MITOCHONDRIAL SODIUM_CALCIUM EXCHANGER PROTEIN"/>
    <property type="match status" value="1"/>
</dbReference>
<dbReference type="InterPro" id="IPR004837">
    <property type="entry name" value="NaCa_Exmemb"/>
</dbReference>
<feature type="transmembrane region" description="Helical" evidence="8">
    <location>
        <begin position="161"/>
        <end position="180"/>
    </location>
</feature>
<evidence type="ECO:0000256" key="1">
    <source>
        <dbReference type="ARBA" id="ARBA00004141"/>
    </source>
</evidence>
<evidence type="ECO:0000256" key="3">
    <source>
        <dbReference type="ARBA" id="ARBA00022448"/>
    </source>
</evidence>
<keyword evidence="6 8" id="KW-0472">Membrane</keyword>
<dbReference type="AlphaFoldDB" id="C5DQB4"/>
<proteinExistence type="inferred from homology"/>